<gene>
    <name evidence="1" type="ORF">W822_16100</name>
</gene>
<evidence type="ECO:0000313" key="1">
    <source>
        <dbReference type="EMBL" id="ETF02435.1"/>
    </source>
</evidence>
<evidence type="ECO:0000313" key="2">
    <source>
        <dbReference type="Proteomes" id="UP000018733"/>
    </source>
</evidence>
<comment type="caution">
    <text evidence="1">The sequence shown here is derived from an EMBL/GenBank/DDBJ whole genome shotgun (WGS) entry which is preliminary data.</text>
</comment>
<sequence length="51" mass="5763">MDTRWQWPVFTDPCRQRDQIHVNSVMSIAYAVTSLLRRSLANAVKTGAEAA</sequence>
<dbReference type="PATRIC" id="fig|1424334.3.peg.3230"/>
<dbReference type="Proteomes" id="UP000018733">
    <property type="component" value="Unassembled WGS sequence"/>
</dbReference>
<dbReference type="AlphaFoldDB" id="V8QSX4"/>
<reference evidence="1 2" key="1">
    <citation type="journal article" date="2014" name="Genome Announc.">
        <title>Draft Genome Sequence of Advenella kashmirensis Strain W13003, a Polycyclic Aromatic Hydrocarbon-Degrading Bacterium.</title>
        <authorList>
            <person name="Wang X."/>
            <person name="Jin D."/>
            <person name="Zhou L."/>
            <person name="Wu L."/>
            <person name="An W."/>
            <person name="Zhao L."/>
        </authorList>
    </citation>
    <scope>NUCLEOTIDE SEQUENCE [LARGE SCALE GENOMIC DNA]</scope>
    <source>
        <strain evidence="1 2">W13003</strain>
    </source>
</reference>
<protein>
    <submittedName>
        <fullName evidence="1">Uncharacterized protein</fullName>
    </submittedName>
</protein>
<dbReference type="EMBL" id="AYXT01000010">
    <property type="protein sequence ID" value="ETF02435.1"/>
    <property type="molecule type" value="Genomic_DNA"/>
</dbReference>
<name>V8QSX4_9BURK</name>
<accession>V8QSX4</accession>
<proteinExistence type="predicted"/>
<dbReference type="HOGENOM" id="CLU_3094714_0_0_4"/>
<organism evidence="1 2">
    <name type="scientific">Advenella kashmirensis W13003</name>
    <dbReference type="NCBI Taxonomy" id="1424334"/>
    <lineage>
        <taxon>Bacteria</taxon>
        <taxon>Pseudomonadati</taxon>
        <taxon>Pseudomonadota</taxon>
        <taxon>Betaproteobacteria</taxon>
        <taxon>Burkholderiales</taxon>
        <taxon>Alcaligenaceae</taxon>
    </lineage>
</organism>
<keyword evidence="2" id="KW-1185">Reference proteome</keyword>